<protein>
    <submittedName>
        <fullName evidence="3">AMP-binding protein</fullName>
    </submittedName>
</protein>
<dbReference type="Pfam" id="PF23562">
    <property type="entry name" value="AMP-binding_C_3"/>
    <property type="match status" value="1"/>
</dbReference>
<gene>
    <name evidence="3" type="ORF">GRI89_02350</name>
</gene>
<keyword evidence="4" id="KW-1185">Reference proteome</keyword>
<dbReference type="InterPro" id="IPR050237">
    <property type="entry name" value="ATP-dep_AMP-bd_enzyme"/>
</dbReference>
<dbReference type="SUPFAM" id="SSF56801">
    <property type="entry name" value="Acetyl-CoA synthetase-like"/>
    <property type="match status" value="1"/>
</dbReference>
<evidence type="ECO:0000259" key="2">
    <source>
        <dbReference type="Pfam" id="PF00501"/>
    </source>
</evidence>
<dbReference type="InterPro" id="IPR000873">
    <property type="entry name" value="AMP-dep_synth/lig_dom"/>
</dbReference>
<dbReference type="Proteomes" id="UP000433652">
    <property type="component" value="Unassembled WGS sequence"/>
</dbReference>
<dbReference type="AlphaFoldDB" id="A0A6I4STK8"/>
<dbReference type="RefSeq" id="WP_328598041.1">
    <property type="nucleotide sequence ID" value="NZ_WTYM01000023.1"/>
</dbReference>
<dbReference type="Gene3D" id="3.30.300.30">
    <property type="match status" value="1"/>
</dbReference>
<proteinExistence type="predicted"/>
<dbReference type="SUPFAM" id="SSF48613">
    <property type="entry name" value="Heme oxygenase-like"/>
    <property type="match status" value="1"/>
</dbReference>
<dbReference type="PANTHER" id="PTHR43767">
    <property type="entry name" value="LONG-CHAIN-FATTY-ACID--COA LIGASE"/>
    <property type="match status" value="1"/>
</dbReference>
<dbReference type="SMART" id="SM01236">
    <property type="entry name" value="Haem_oxygenase_2"/>
    <property type="match status" value="1"/>
</dbReference>
<dbReference type="InterPro" id="IPR045851">
    <property type="entry name" value="AMP-bd_C_sf"/>
</dbReference>
<dbReference type="EMBL" id="WTYM01000023">
    <property type="protein sequence ID" value="MXO58387.1"/>
    <property type="molecule type" value="Genomic_DNA"/>
</dbReference>
<dbReference type="InterPro" id="IPR020845">
    <property type="entry name" value="AMP-binding_CS"/>
</dbReference>
<reference evidence="3 4" key="1">
    <citation type="submission" date="2019-12" db="EMBL/GenBank/DDBJ databases">
        <title>Genomic-based taxomic classification of the family Erythrobacteraceae.</title>
        <authorList>
            <person name="Xu L."/>
        </authorList>
    </citation>
    <scope>NUCLEOTIDE SEQUENCE [LARGE SCALE GENOMIC DNA]</scope>
    <source>
        <strain evidence="3 4">MCCC 1K01500</strain>
    </source>
</reference>
<comment type="caution">
    <text evidence="3">The sequence shown here is derived from an EMBL/GenBank/DDBJ whole genome shotgun (WGS) entry which is preliminary data.</text>
</comment>
<dbReference type="GO" id="GO:0016874">
    <property type="term" value="F:ligase activity"/>
    <property type="evidence" value="ECO:0007669"/>
    <property type="project" value="UniProtKB-KW"/>
</dbReference>
<dbReference type="Gene3D" id="3.40.50.12780">
    <property type="entry name" value="N-terminal domain of ligase-like"/>
    <property type="match status" value="1"/>
</dbReference>
<accession>A0A6I4STK8</accession>
<dbReference type="PANTHER" id="PTHR43767:SF8">
    <property type="entry name" value="LONG-CHAIN-FATTY-ACID--COA LIGASE"/>
    <property type="match status" value="1"/>
</dbReference>
<evidence type="ECO:0000313" key="4">
    <source>
        <dbReference type="Proteomes" id="UP000433652"/>
    </source>
</evidence>
<keyword evidence="1" id="KW-0436">Ligase</keyword>
<dbReference type="InterPro" id="IPR016084">
    <property type="entry name" value="Haem_Oase-like_multi-hlx"/>
</dbReference>
<dbReference type="Gene3D" id="1.20.910.10">
    <property type="entry name" value="Heme oxygenase-like"/>
    <property type="match status" value="1"/>
</dbReference>
<dbReference type="Pfam" id="PF14518">
    <property type="entry name" value="Haem_oxygenas_2"/>
    <property type="match status" value="1"/>
</dbReference>
<evidence type="ECO:0000256" key="1">
    <source>
        <dbReference type="ARBA" id="ARBA00022598"/>
    </source>
</evidence>
<feature type="domain" description="AMP-dependent synthetase/ligase" evidence="2">
    <location>
        <begin position="125"/>
        <end position="319"/>
    </location>
</feature>
<dbReference type="PROSITE" id="PS00455">
    <property type="entry name" value="AMP_BINDING"/>
    <property type="match status" value="1"/>
</dbReference>
<dbReference type="InterPro" id="IPR042099">
    <property type="entry name" value="ANL_N_sf"/>
</dbReference>
<name>A0A6I4STK8_9SPHN</name>
<dbReference type="Pfam" id="PF00501">
    <property type="entry name" value="AMP-binding"/>
    <property type="match status" value="1"/>
</dbReference>
<evidence type="ECO:0000313" key="3">
    <source>
        <dbReference type="EMBL" id="MXO58387.1"/>
    </source>
</evidence>
<organism evidence="3 4">
    <name type="scientific">Croceibacterium salegens</name>
    <dbReference type="NCBI Taxonomy" id="1737568"/>
    <lineage>
        <taxon>Bacteria</taxon>
        <taxon>Pseudomonadati</taxon>
        <taxon>Pseudomonadota</taxon>
        <taxon>Alphaproteobacteria</taxon>
        <taxon>Sphingomonadales</taxon>
        <taxon>Erythrobacteraceae</taxon>
        <taxon>Croceibacterium</taxon>
    </lineage>
</organism>
<sequence length="682" mass="71233">MSTLLEAIRDHARRTPGQVAVDPVTTPPLTYAALAARVDALAPQLAQEFAGGAAALEIDHGADEVMLELALLEAGIPVLSLPAFFTSEQRRHALHSSGVAAILSGVGADRRTACPLRPVPLPAGSARITFTSGSTGAPKGVCLSAGHLEQVAASVVEAVGVEHAGRHLALLPPGILLETVAGLFATLMAGGTYVCPPQSLCGLGDPFRPDFVALAARIAEWNITSLILVPELLAGLVSALEASGGLLLCLSLVAVGGARVPLPLLERARGLGLPVRQGYGLTECGSVVSLEDAAGDAIGSAGRPLSHMAVRLADDGEILLDGPLCLGEIGGAPPVSPFATGDIGRIDADGRLWITGRKSNLIVTAHGRNVSPEWVEEALLAQQDIAQAFVHGDGMPFPCALLVPASTNADLSAAVDAANATLPAYARVATWRQVAHFTPQNSRLTGNGRLRRAEILRSCIGAPDRFTQLEDETVRERLAFLAVPQVRAGLAGSISRVVYIAYLTQAYHHVKHTVPLMQAARDGLMDRPELVEALDEYIAEETGHEEWILADIAAAGGDANAARASTPHPATKAMVDHAYGRIAADDPVAFFGMVYVLESVSVALATRGAGAVAERLGLPPQAFTYLTSHGALDQSHMKFFAGLVNGFGEADMASVRRMAREMFALFGGMFAAIDLEPDLEPA</sequence>